<dbReference type="Pfam" id="PF08071">
    <property type="entry name" value="RS4NT"/>
    <property type="match status" value="1"/>
</dbReference>
<evidence type="ECO:0000256" key="1">
    <source>
        <dbReference type="ARBA" id="ARBA00007500"/>
    </source>
</evidence>
<dbReference type="InterPro" id="IPR014722">
    <property type="entry name" value="Rib_uL2_dom2"/>
</dbReference>
<keyword evidence="4 6" id="KW-0689">Ribosomal protein</keyword>
<dbReference type="InterPro" id="IPR013843">
    <property type="entry name" value="Ribosomal_eS4_N"/>
</dbReference>
<dbReference type="InterPro" id="IPR000876">
    <property type="entry name" value="Ribosomal_eS4"/>
</dbReference>
<dbReference type="OMA" id="TAMACGP"/>
<dbReference type="InterPro" id="IPR013845">
    <property type="entry name" value="Ribosomal_eS4_central_region"/>
</dbReference>
<dbReference type="GO" id="GO:0022627">
    <property type="term" value="C:cytosolic small ribosomal subunit"/>
    <property type="evidence" value="ECO:0007669"/>
    <property type="project" value="TreeGrafter"/>
</dbReference>
<dbReference type="GO" id="GO:0019843">
    <property type="term" value="F:rRNA binding"/>
    <property type="evidence" value="ECO:0007669"/>
    <property type="project" value="UniProtKB-UniRule"/>
</dbReference>
<dbReference type="GO" id="GO:0003735">
    <property type="term" value="F:structural constituent of ribosome"/>
    <property type="evidence" value="ECO:0007669"/>
    <property type="project" value="UniProtKB-UniRule"/>
</dbReference>
<organism evidence="11 12">
    <name type="scientific">Aotus nancymaae</name>
    <name type="common">Ma's night monkey</name>
    <dbReference type="NCBI Taxonomy" id="37293"/>
    <lineage>
        <taxon>Eukaryota</taxon>
        <taxon>Metazoa</taxon>
        <taxon>Chordata</taxon>
        <taxon>Craniata</taxon>
        <taxon>Vertebrata</taxon>
        <taxon>Euteleostomi</taxon>
        <taxon>Mammalia</taxon>
        <taxon>Eutheria</taxon>
        <taxon>Euarchontoglires</taxon>
        <taxon>Primates</taxon>
        <taxon>Haplorrhini</taxon>
        <taxon>Platyrrhini</taxon>
        <taxon>Aotidae</taxon>
        <taxon>Aotus</taxon>
    </lineage>
</organism>
<dbReference type="AlphaFoldDB" id="A0A2K5E4V0"/>
<dbReference type="Gene3D" id="2.40.50.740">
    <property type="match status" value="1"/>
</dbReference>
<sequence length="266" mass="29921">KLLLFYLKNYNEAPSLPNTAMACGPKKHLKQVATPKHWMLDKLTGVFAPRPSTGPHKLRECLPLIIFLRNRLKYALKGDERFIKIDDKVRTDITYPAGFMDVISIDKMGENFHLIYDTKGRFALHHVTPEEAKYKLCKVQKIFVGTKGIPHLVTYDARTIHYPDPLIKVNDTIQIDLKTGKITDFIKFDTGNLCMVTGGANLGRIGVITNRERHPGSFDVVHVKDANGNSFATRLSNIFVIGKGKGIHLTIAEERDKRLAAKQSNG</sequence>
<dbReference type="InterPro" id="IPR041982">
    <property type="entry name" value="Ribosomal_eS4_KOW"/>
</dbReference>
<name>A0A2K5E4V0_AOTNA</name>
<proteinExistence type="inferred from homology"/>
<dbReference type="Pfam" id="PF00900">
    <property type="entry name" value="Ribosomal_S4e"/>
    <property type="match status" value="1"/>
</dbReference>
<keyword evidence="5 6" id="KW-0687">Ribonucleoprotein</keyword>
<evidence type="ECO:0000259" key="7">
    <source>
        <dbReference type="Pfam" id="PF00467"/>
    </source>
</evidence>
<evidence type="ECO:0000256" key="4">
    <source>
        <dbReference type="ARBA" id="ARBA00022980"/>
    </source>
</evidence>
<dbReference type="GeneTree" id="ENSGT00390000005569"/>
<protein>
    <recommendedName>
        <fullName evidence="6">40S ribosomal protein S4</fullName>
    </recommendedName>
</protein>
<dbReference type="HAMAP" id="MF_00485">
    <property type="entry name" value="Ribosomal_eS4"/>
    <property type="match status" value="1"/>
</dbReference>
<dbReference type="Gene3D" id="2.30.30.30">
    <property type="match status" value="1"/>
</dbReference>
<dbReference type="STRING" id="37293.ENSANAP00000028179"/>
<evidence type="ECO:0000259" key="10">
    <source>
        <dbReference type="Pfam" id="PF16121"/>
    </source>
</evidence>
<feature type="domain" description="Small ribosomal subunit protein eS4 C-terminal" evidence="10">
    <location>
        <begin position="225"/>
        <end position="262"/>
    </location>
</feature>
<dbReference type="GO" id="GO:0006412">
    <property type="term" value="P:translation"/>
    <property type="evidence" value="ECO:0007669"/>
    <property type="project" value="InterPro"/>
</dbReference>
<dbReference type="InterPro" id="IPR036986">
    <property type="entry name" value="S4_RNA-bd_sf"/>
</dbReference>
<dbReference type="Pfam" id="PF16121">
    <property type="entry name" value="40S_S4_C"/>
    <property type="match status" value="1"/>
</dbReference>
<dbReference type="FunFam" id="2.30.30.30:FF:000005">
    <property type="entry name" value="40S ribosomal protein S4"/>
    <property type="match status" value="1"/>
</dbReference>
<dbReference type="InterPro" id="IPR005824">
    <property type="entry name" value="KOW"/>
</dbReference>
<feature type="domain" description="KOW" evidence="7">
    <location>
        <begin position="191"/>
        <end position="224"/>
    </location>
</feature>
<reference evidence="11" key="2">
    <citation type="submission" date="2025-09" db="UniProtKB">
        <authorList>
            <consortium name="Ensembl"/>
        </authorList>
    </citation>
    <scope>IDENTIFICATION</scope>
</reference>
<dbReference type="FunFam" id="2.40.50.740:FF:000001">
    <property type="entry name" value="40S ribosomal protein S4"/>
    <property type="match status" value="1"/>
</dbReference>
<dbReference type="InterPro" id="IPR032277">
    <property type="entry name" value="Ribosomal_eS4_C"/>
</dbReference>
<comment type="similarity">
    <text evidence="1 6">Belongs to the eukaryotic ribosomal protein eS4 family.</text>
</comment>
<feature type="domain" description="Small ribosomal subunit protein eS4 N-terminal" evidence="9">
    <location>
        <begin position="24"/>
        <end position="59"/>
    </location>
</feature>
<evidence type="ECO:0000313" key="12">
    <source>
        <dbReference type="Proteomes" id="UP000233020"/>
    </source>
</evidence>
<keyword evidence="2 6" id="KW-0699">rRNA-binding</keyword>
<dbReference type="Gene3D" id="3.10.290.10">
    <property type="entry name" value="RNA-binding S4 domain"/>
    <property type="match status" value="1"/>
</dbReference>
<dbReference type="PIRSF" id="PIRSF002116">
    <property type="entry name" value="Ribosomal_S4"/>
    <property type="match status" value="1"/>
</dbReference>
<dbReference type="Pfam" id="PF00467">
    <property type="entry name" value="KOW"/>
    <property type="match status" value="1"/>
</dbReference>
<dbReference type="PANTHER" id="PTHR11581:SF35">
    <property type="entry name" value="SMALL RIBOSOMAL SUBUNIT PROTEIN ES4, X ISOFORM"/>
    <property type="match status" value="1"/>
</dbReference>
<evidence type="ECO:0000256" key="3">
    <source>
        <dbReference type="ARBA" id="ARBA00022884"/>
    </source>
</evidence>
<keyword evidence="12" id="KW-1185">Reference proteome</keyword>
<dbReference type="Proteomes" id="UP000233020">
    <property type="component" value="Unplaced"/>
</dbReference>
<keyword evidence="3 6" id="KW-0694">RNA-binding</keyword>
<evidence type="ECO:0000259" key="8">
    <source>
        <dbReference type="Pfam" id="PF00900"/>
    </source>
</evidence>
<evidence type="ECO:0000256" key="6">
    <source>
        <dbReference type="PIRNR" id="PIRNR002116"/>
    </source>
</evidence>
<evidence type="ECO:0000256" key="5">
    <source>
        <dbReference type="ARBA" id="ARBA00023274"/>
    </source>
</evidence>
<reference evidence="11" key="1">
    <citation type="submission" date="2025-08" db="UniProtKB">
        <authorList>
            <consortium name="Ensembl"/>
        </authorList>
    </citation>
    <scope>IDENTIFICATION</scope>
</reference>
<evidence type="ECO:0000313" key="11">
    <source>
        <dbReference type="Ensembl" id="ENSANAP00000028179.1"/>
    </source>
</evidence>
<dbReference type="InterPro" id="IPR038237">
    <property type="entry name" value="Ribosomal_eS4_central_sf"/>
</dbReference>
<accession>A0A2K5E4V0</accession>
<dbReference type="PANTHER" id="PTHR11581">
    <property type="entry name" value="30S/40S RIBOSOMAL PROTEIN S4"/>
    <property type="match status" value="1"/>
</dbReference>
<feature type="domain" description="Small ribosomal subunit protein eS4 central region" evidence="8">
    <location>
        <begin position="108"/>
        <end position="182"/>
    </location>
</feature>
<dbReference type="Ensembl" id="ENSANAT00000046204.1">
    <property type="protein sequence ID" value="ENSANAP00000028179.1"/>
    <property type="gene ID" value="ENSANAG00000031943.1"/>
</dbReference>
<evidence type="ECO:0000259" key="9">
    <source>
        <dbReference type="Pfam" id="PF08071"/>
    </source>
</evidence>
<evidence type="ECO:0000256" key="2">
    <source>
        <dbReference type="ARBA" id="ARBA00022730"/>
    </source>
</evidence>
<dbReference type="CDD" id="cd06087">
    <property type="entry name" value="KOW_RPS4"/>
    <property type="match status" value="1"/>
</dbReference>
<dbReference type="FunFam" id="3.10.290.10:FF:000051">
    <property type="entry name" value="40S ribosomal protein S4, X isoform"/>
    <property type="match status" value="1"/>
</dbReference>